<organism evidence="3 4">
    <name type="scientific">Cryptolaemus montrouzieri</name>
    <dbReference type="NCBI Taxonomy" id="559131"/>
    <lineage>
        <taxon>Eukaryota</taxon>
        <taxon>Metazoa</taxon>
        <taxon>Ecdysozoa</taxon>
        <taxon>Arthropoda</taxon>
        <taxon>Hexapoda</taxon>
        <taxon>Insecta</taxon>
        <taxon>Pterygota</taxon>
        <taxon>Neoptera</taxon>
        <taxon>Endopterygota</taxon>
        <taxon>Coleoptera</taxon>
        <taxon>Polyphaga</taxon>
        <taxon>Cucujiformia</taxon>
        <taxon>Coccinelloidea</taxon>
        <taxon>Coccinellidae</taxon>
        <taxon>Scymninae</taxon>
        <taxon>Scymnini</taxon>
        <taxon>Cryptolaemus</taxon>
    </lineage>
</organism>
<name>A0ABD2P8D5_9CUCU</name>
<evidence type="ECO:0000256" key="1">
    <source>
        <dbReference type="RuleBase" id="RU363044"/>
    </source>
</evidence>
<dbReference type="SUPFAM" id="SSF52540">
    <property type="entry name" value="P-loop containing nucleoside triphosphate hydrolases"/>
    <property type="match status" value="1"/>
</dbReference>
<sequence>MFCNDSRPFGGKCILLGGDVKQLLPVPLAECNRPSFFTNCQSWRHFKVLELRTNMRTDPARFQQMASPVGNGYYQRNPKRSSKRYCSFTRRANTRRYQGHIREYRCLNTGR</sequence>
<accession>A0ABD2P8D5</accession>
<dbReference type="GO" id="GO:0043139">
    <property type="term" value="F:5'-3' DNA helicase activity"/>
    <property type="evidence" value="ECO:0007669"/>
    <property type="project" value="UniProtKB-EC"/>
</dbReference>
<dbReference type="InterPro" id="IPR010285">
    <property type="entry name" value="DNA_helicase_pif1-like_DEAD"/>
</dbReference>
<keyword evidence="1" id="KW-0547">Nucleotide-binding</keyword>
<protein>
    <recommendedName>
        <fullName evidence="1">ATP-dependent DNA helicase</fullName>
        <ecNumber evidence="1">5.6.2.3</ecNumber>
    </recommendedName>
</protein>
<evidence type="ECO:0000313" key="3">
    <source>
        <dbReference type="EMBL" id="KAL3287219.1"/>
    </source>
</evidence>
<comment type="caution">
    <text evidence="3">The sequence shown here is derived from an EMBL/GenBank/DDBJ whole genome shotgun (WGS) entry which is preliminary data.</text>
</comment>
<comment type="cofactor">
    <cofactor evidence="1">
        <name>Mg(2+)</name>
        <dbReference type="ChEBI" id="CHEBI:18420"/>
    </cofactor>
</comment>
<comment type="catalytic activity">
    <reaction evidence="1">
        <text>ATP + H2O = ADP + phosphate + H(+)</text>
        <dbReference type="Rhea" id="RHEA:13065"/>
        <dbReference type="ChEBI" id="CHEBI:15377"/>
        <dbReference type="ChEBI" id="CHEBI:15378"/>
        <dbReference type="ChEBI" id="CHEBI:30616"/>
        <dbReference type="ChEBI" id="CHEBI:43474"/>
        <dbReference type="ChEBI" id="CHEBI:456216"/>
        <dbReference type="EC" id="5.6.2.3"/>
    </reaction>
</comment>
<dbReference type="GO" id="GO:0006310">
    <property type="term" value="P:DNA recombination"/>
    <property type="evidence" value="ECO:0007669"/>
    <property type="project" value="UniProtKB-KW"/>
</dbReference>
<dbReference type="GO" id="GO:0016787">
    <property type="term" value="F:hydrolase activity"/>
    <property type="evidence" value="ECO:0007669"/>
    <property type="project" value="UniProtKB-KW"/>
</dbReference>
<keyword evidence="1" id="KW-0347">Helicase</keyword>
<feature type="domain" description="DNA helicase Pif1-like DEAD-box helicase" evidence="2">
    <location>
        <begin position="4"/>
        <end position="60"/>
    </location>
</feature>
<keyword evidence="1" id="KW-0233">DNA recombination</keyword>
<keyword evidence="1" id="KW-0227">DNA damage</keyword>
<dbReference type="Proteomes" id="UP001516400">
    <property type="component" value="Unassembled WGS sequence"/>
</dbReference>
<comment type="similarity">
    <text evidence="1">Belongs to the helicase family.</text>
</comment>
<gene>
    <name evidence="3" type="ORF">HHI36_001696</name>
</gene>
<evidence type="ECO:0000313" key="4">
    <source>
        <dbReference type="Proteomes" id="UP001516400"/>
    </source>
</evidence>
<dbReference type="EC" id="5.6.2.3" evidence="1"/>
<dbReference type="GO" id="GO:0005524">
    <property type="term" value="F:ATP binding"/>
    <property type="evidence" value="ECO:0007669"/>
    <property type="project" value="UniProtKB-KW"/>
</dbReference>
<dbReference type="AlphaFoldDB" id="A0ABD2P8D5"/>
<keyword evidence="1" id="KW-0234">DNA repair</keyword>
<keyword evidence="1" id="KW-0067">ATP-binding</keyword>
<evidence type="ECO:0000259" key="2">
    <source>
        <dbReference type="Pfam" id="PF05970"/>
    </source>
</evidence>
<dbReference type="InterPro" id="IPR027417">
    <property type="entry name" value="P-loop_NTPase"/>
</dbReference>
<keyword evidence="4" id="KW-1185">Reference proteome</keyword>
<reference evidence="3 4" key="1">
    <citation type="journal article" date="2021" name="BMC Biol.">
        <title>Horizontally acquired antibacterial genes associated with adaptive radiation of ladybird beetles.</title>
        <authorList>
            <person name="Li H.S."/>
            <person name="Tang X.F."/>
            <person name="Huang Y.H."/>
            <person name="Xu Z.Y."/>
            <person name="Chen M.L."/>
            <person name="Du X.Y."/>
            <person name="Qiu B.Y."/>
            <person name="Chen P.T."/>
            <person name="Zhang W."/>
            <person name="Slipinski A."/>
            <person name="Escalona H.E."/>
            <person name="Waterhouse R.M."/>
            <person name="Zwick A."/>
            <person name="Pang H."/>
        </authorList>
    </citation>
    <scope>NUCLEOTIDE SEQUENCE [LARGE SCALE GENOMIC DNA]</scope>
    <source>
        <strain evidence="3">SYSU2018</strain>
    </source>
</reference>
<proteinExistence type="inferred from homology"/>
<dbReference type="Pfam" id="PF05970">
    <property type="entry name" value="PIF1"/>
    <property type="match status" value="1"/>
</dbReference>
<dbReference type="GO" id="GO:0006281">
    <property type="term" value="P:DNA repair"/>
    <property type="evidence" value="ECO:0007669"/>
    <property type="project" value="UniProtKB-KW"/>
</dbReference>
<keyword evidence="1" id="KW-0378">Hydrolase</keyword>
<dbReference type="EMBL" id="JABFTP020000185">
    <property type="protein sequence ID" value="KAL3287219.1"/>
    <property type="molecule type" value="Genomic_DNA"/>
</dbReference>